<protein>
    <recommendedName>
        <fullName evidence="2">Cyanovirin-N domain-containing protein</fullName>
    </recommendedName>
</protein>
<dbReference type="AlphaFoldDB" id="A0AAD4EXC6"/>
<proteinExistence type="predicted"/>
<evidence type="ECO:0000259" key="2">
    <source>
        <dbReference type="Pfam" id="PF08881"/>
    </source>
</evidence>
<organism evidence="3 4">
    <name type="scientific">Staphylotrichum longicolle</name>
    <dbReference type="NCBI Taxonomy" id="669026"/>
    <lineage>
        <taxon>Eukaryota</taxon>
        <taxon>Fungi</taxon>
        <taxon>Dikarya</taxon>
        <taxon>Ascomycota</taxon>
        <taxon>Pezizomycotina</taxon>
        <taxon>Sordariomycetes</taxon>
        <taxon>Sordariomycetidae</taxon>
        <taxon>Sordariales</taxon>
        <taxon>Chaetomiaceae</taxon>
        <taxon>Staphylotrichum</taxon>
    </lineage>
</organism>
<sequence length="124" mass="12818">MKSVLSLVVLGLGATGALAANFSGSCETSSIKVSGRTLTANCKNIFGQLKCSKLDLNRCLKNNYGRLAADPTGAGPHLDQCIECTNGKPDNGLIVDAGPTLMYYTIVDNGNGVLECYGIKGAAC</sequence>
<evidence type="ECO:0000313" key="3">
    <source>
        <dbReference type="EMBL" id="KAG7289361.1"/>
    </source>
</evidence>
<evidence type="ECO:0000313" key="4">
    <source>
        <dbReference type="Proteomes" id="UP001197093"/>
    </source>
</evidence>
<keyword evidence="4" id="KW-1185">Reference proteome</keyword>
<feature type="signal peptide" evidence="1">
    <location>
        <begin position="1"/>
        <end position="19"/>
    </location>
</feature>
<dbReference type="Pfam" id="PF08881">
    <property type="entry name" value="CVNH"/>
    <property type="match status" value="1"/>
</dbReference>
<gene>
    <name evidence="3" type="ORF">NEMBOFW57_005728</name>
</gene>
<comment type="caution">
    <text evidence="3">The sequence shown here is derived from an EMBL/GenBank/DDBJ whole genome shotgun (WGS) entry which is preliminary data.</text>
</comment>
<dbReference type="SUPFAM" id="SSF51322">
    <property type="entry name" value="Cyanovirin-N"/>
    <property type="match status" value="1"/>
</dbReference>
<accession>A0AAD4EXC6</accession>
<name>A0AAD4EXC6_9PEZI</name>
<dbReference type="PROSITE" id="PS51257">
    <property type="entry name" value="PROKAR_LIPOPROTEIN"/>
    <property type="match status" value="1"/>
</dbReference>
<feature type="chain" id="PRO_5042226504" description="Cyanovirin-N domain-containing protein" evidence="1">
    <location>
        <begin position="20"/>
        <end position="124"/>
    </location>
</feature>
<reference evidence="3" key="1">
    <citation type="submission" date="2023-02" db="EMBL/GenBank/DDBJ databases">
        <authorList>
            <person name="Palmer J.M."/>
        </authorList>
    </citation>
    <scope>NUCLEOTIDE SEQUENCE</scope>
    <source>
        <strain evidence="3">FW57</strain>
    </source>
</reference>
<dbReference type="Gene3D" id="2.30.60.10">
    <property type="entry name" value="Cyanovirin-N"/>
    <property type="match status" value="1"/>
</dbReference>
<dbReference type="EMBL" id="JAHCVI010000002">
    <property type="protein sequence ID" value="KAG7289361.1"/>
    <property type="molecule type" value="Genomic_DNA"/>
</dbReference>
<keyword evidence="1" id="KW-0732">Signal</keyword>
<feature type="domain" description="Cyanovirin-N" evidence="2">
    <location>
        <begin position="22"/>
        <end position="87"/>
    </location>
</feature>
<dbReference type="InterPro" id="IPR036673">
    <property type="entry name" value="Cyanovirin-N_sf"/>
</dbReference>
<evidence type="ECO:0000256" key="1">
    <source>
        <dbReference type="SAM" id="SignalP"/>
    </source>
</evidence>
<dbReference type="InterPro" id="IPR011058">
    <property type="entry name" value="Cyanovirin-N"/>
</dbReference>
<dbReference type="Proteomes" id="UP001197093">
    <property type="component" value="Unassembled WGS sequence"/>
</dbReference>